<comment type="caution">
    <text evidence="8">The sequence shown here is derived from an EMBL/GenBank/DDBJ whole genome shotgun (WGS) entry which is preliminary data.</text>
</comment>
<evidence type="ECO:0000256" key="5">
    <source>
        <dbReference type="ARBA" id="ARBA00023136"/>
    </source>
</evidence>
<feature type="domain" description="Cytochrome b561 bacterial/Ni-hydrogenase" evidence="7">
    <location>
        <begin position="11"/>
        <end position="263"/>
    </location>
</feature>
<dbReference type="Gene3D" id="1.20.950.20">
    <property type="entry name" value="Transmembrane di-heme cytochromes, Chain C"/>
    <property type="match status" value="1"/>
</dbReference>
<evidence type="ECO:0000256" key="3">
    <source>
        <dbReference type="ARBA" id="ARBA00022692"/>
    </source>
</evidence>
<evidence type="ECO:0000313" key="9">
    <source>
        <dbReference type="Proteomes" id="UP000403266"/>
    </source>
</evidence>
<keyword evidence="9" id="KW-1185">Reference proteome</keyword>
<feature type="transmembrane region" description="Helical" evidence="6">
    <location>
        <begin position="21"/>
        <end position="38"/>
    </location>
</feature>
<name>A0A5N7MHQ1_9HYPH</name>
<evidence type="ECO:0000256" key="6">
    <source>
        <dbReference type="SAM" id="Phobius"/>
    </source>
</evidence>
<evidence type="ECO:0000313" key="8">
    <source>
        <dbReference type="EMBL" id="MPR25684.1"/>
    </source>
</evidence>
<sequence length="276" mass="30209">MVEQPRASIRRHSVLVRVTHWINAGCLLILLMSGLQIFNAHPALYWGQASAFDRPVLALTATSSDESGIRGVTRLFGHAFDTTGVLGASPGSGGVMQVRGFPAWLTVPSYQDLATGRRWHFFFAWLLVLNGAAYLLYSVASRHLTKDLLPTGPQLRKIGHTVWEHLLLRFPRGDDARHYNVLQKLAYLIVALVLLPLMVVTGLTMSPEIDAAFPELLTLFGGRQSARTIHFLAASGLVVFVIVHVAMVLLSGAWNNLRSMITGSYVLPGGAHAHES</sequence>
<feature type="transmembrane region" description="Helical" evidence="6">
    <location>
        <begin position="229"/>
        <end position="250"/>
    </location>
</feature>
<protein>
    <recommendedName>
        <fullName evidence="7">Cytochrome b561 bacterial/Ni-hydrogenase domain-containing protein</fullName>
    </recommendedName>
</protein>
<evidence type="ECO:0000259" key="7">
    <source>
        <dbReference type="Pfam" id="PF01292"/>
    </source>
</evidence>
<keyword evidence="3 6" id="KW-0812">Transmembrane</keyword>
<feature type="transmembrane region" description="Helical" evidence="6">
    <location>
        <begin position="185"/>
        <end position="209"/>
    </location>
</feature>
<dbReference type="RefSeq" id="WP_152711449.1">
    <property type="nucleotide sequence ID" value="NZ_VOSK01000029.1"/>
</dbReference>
<dbReference type="Proteomes" id="UP000403266">
    <property type="component" value="Unassembled WGS sequence"/>
</dbReference>
<dbReference type="GO" id="GO:0020037">
    <property type="term" value="F:heme binding"/>
    <property type="evidence" value="ECO:0007669"/>
    <property type="project" value="TreeGrafter"/>
</dbReference>
<keyword evidence="4 6" id="KW-1133">Transmembrane helix</keyword>
<dbReference type="EMBL" id="VOSK01000029">
    <property type="protein sequence ID" value="MPR25684.1"/>
    <property type="molecule type" value="Genomic_DNA"/>
</dbReference>
<dbReference type="InterPro" id="IPR016174">
    <property type="entry name" value="Di-haem_cyt_TM"/>
</dbReference>
<evidence type="ECO:0000256" key="1">
    <source>
        <dbReference type="ARBA" id="ARBA00004651"/>
    </source>
</evidence>
<dbReference type="OrthoDB" id="9781740at2"/>
<keyword evidence="5 6" id="KW-0472">Membrane</keyword>
<dbReference type="Pfam" id="PF01292">
    <property type="entry name" value="Ni_hydr_CYTB"/>
    <property type="match status" value="1"/>
</dbReference>
<evidence type="ECO:0000256" key="2">
    <source>
        <dbReference type="ARBA" id="ARBA00022475"/>
    </source>
</evidence>
<dbReference type="InterPro" id="IPR051542">
    <property type="entry name" value="Hydrogenase_cytochrome"/>
</dbReference>
<evidence type="ECO:0000256" key="4">
    <source>
        <dbReference type="ARBA" id="ARBA00022989"/>
    </source>
</evidence>
<dbReference type="GO" id="GO:0009055">
    <property type="term" value="F:electron transfer activity"/>
    <property type="evidence" value="ECO:0007669"/>
    <property type="project" value="InterPro"/>
</dbReference>
<gene>
    <name evidence="8" type="ORF">FS320_10675</name>
</gene>
<dbReference type="PANTHER" id="PTHR30485:SF1">
    <property type="entry name" value="CYTOCHROME YDHU-RELATED"/>
    <property type="match status" value="1"/>
</dbReference>
<reference evidence="8 9" key="1">
    <citation type="journal article" date="2019" name="Syst. Appl. Microbiol.">
        <title>Microvirga tunisiensis sp. nov., a root nodule symbiotic bacterium isolated from Lupinus micranthus and L. luteus grown in Northern Tunisia.</title>
        <authorList>
            <person name="Msaddak A."/>
            <person name="Rejili M."/>
            <person name="Duran D."/>
            <person name="Mars M."/>
            <person name="Palacios J.M."/>
            <person name="Ruiz-Argueso T."/>
            <person name="Rey L."/>
            <person name="Imperial J."/>
        </authorList>
    </citation>
    <scope>NUCLEOTIDE SEQUENCE [LARGE SCALE GENOMIC DNA]</scope>
    <source>
        <strain evidence="8 9">Lmie10</strain>
    </source>
</reference>
<proteinExistence type="predicted"/>
<dbReference type="InterPro" id="IPR011577">
    <property type="entry name" value="Cyt_b561_bac/Ni-Hgenase"/>
</dbReference>
<dbReference type="AlphaFoldDB" id="A0A5N7MHQ1"/>
<dbReference type="SUPFAM" id="SSF81342">
    <property type="entry name" value="Transmembrane di-heme cytochromes"/>
    <property type="match status" value="1"/>
</dbReference>
<accession>A0A5N7MHQ1</accession>
<dbReference type="GO" id="GO:0005886">
    <property type="term" value="C:plasma membrane"/>
    <property type="evidence" value="ECO:0007669"/>
    <property type="project" value="UniProtKB-SubCell"/>
</dbReference>
<organism evidence="8 9">
    <name type="scientific">Microvirga tunisiensis</name>
    <dbReference type="NCBI Taxonomy" id="2108360"/>
    <lineage>
        <taxon>Bacteria</taxon>
        <taxon>Pseudomonadati</taxon>
        <taxon>Pseudomonadota</taxon>
        <taxon>Alphaproteobacteria</taxon>
        <taxon>Hyphomicrobiales</taxon>
        <taxon>Methylobacteriaceae</taxon>
        <taxon>Microvirga</taxon>
    </lineage>
</organism>
<dbReference type="PANTHER" id="PTHR30485">
    <property type="entry name" value="NI/FE-HYDROGENASE 1 B-TYPE CYTOCHROME SUBUNIT"/>
    <property type="match status" value="1"/>
</dbReference>
<keyword evidence="2" id="KW-1003">Cell membrane</keyword>
<comment type="subcellular location">
    <subcellularLocation>
        <location evidence="1">Cell membrane</location>
        <topology evidence="1">Multi-pass membrane protein</topology>
    </subcellularLocation>
</comment>
<dbReference type="GO" id="GO:0022904">
    <property type="term" value="P:respiratory electron transport chain"/>
    <property type="evidence" value="ECO:0007669"/>
    <property type="project" value="InterPro"/>
</dbReference>
<feature type="transmembrane region" description="Helical" evidence="6">
    <location>
        <begin position="119"/>
        <end position="137"/>
    </location>
</feature>